<evidence type="ECO:0000256" key="2">
    <source>
        <dbReference type="ARBA" id="ARBA00022631"/>
    </source>
</evidence>
<dbReference type="EMBL" id="JBBKTW010000009">
    <property type="protein sequence ID" value="MEN2991050.1"/>
    <property type="molecule type" value="Genomic_DNA"/>
</dbReference>
<protein>
    <submittedName>
        <fullName evidence="5">Ureidoglycolate lyase</fullName>
    </submittedName>
</protein>
<dbReference type="PANTHER" id="PTHR21221">
    <property type="entry name" value="UREIDOGLYCOLATE HYDROLASE"/>
    <property type="match status" value="1"/>
</dbReference>
<organism evidence="5 6">
    <name type="scientific">Tistrella arctica</name>
    <dbReference type="NCBI Taxonomy" id="3133430"/>
    <lineage>
        <taxon>Bacteria</taxon>
        <taxon>Pseudomonadati</taxon>
        <taxon>Pseudomonadota</taxon>
        <taxon>Alphaproteobacteria</taxon>
        <taxon>Geminicoccales</taxon>
        <taxon>Geminicoccaceae</taxon>
        <taxon>Tistrella</taxon>
    </lineage>
</organism>
<dbReference type="InterPro" id="IPR007247">
    <property type="entry name" value="Ureidogly_lyase"/>
</dbReference>
<evidence type="ECO:0000256" key="1">
    <source>
        <dbReference type="ARBA" id="ARBA00011738"/>
    </source>
</evidence>
<sequence>MHTFPRSILRPRRLTRADFLPFGDVIDAGDTGRTPLAINGGTCLRHDSLALVETDAEGHAALSLFFAHEPVSLPLVIEVMERHPLGSQAFMPLNRCRFIVVVGPAEDPRPRPENLQAFVSDGRQGVSYRRGTWHLPLTVLDTGHLLVVDRKGPGCNLGEHVFEPGTGPLLLPQDL</sequence>
<dbReference type="InterPro" id="IPR047233">
    <property type="entry name" value="UAH_cupin"/>
</dbReference>
<evidence type="ECO:0000256" key="4">
    <source>
        <dbReference type="ARBA" id="ARBA00047684"/>
    </source>
</evidence>
<evidence type="ECO:0000256" key="3">
    <source>
        <dbReference type="ARBA" id="ARBA00023239"/>
    </source>
</evidence>
<evidence type="ECO:0000313" key="6">
    <source>
        <dbReference type="Proteomes" id="UP001413721"/>
    </source>
</evidence>
<keyword evidence="3 5" id="KW-0456">Lyase</keyword>
<keyword evidence="2" id="KW-0659">Purine metabolism</keyword>
<dbReference type="PANTHER" id="PTHR21221:SF1">
    <property type="entry name" value="UREIDOGLYCOLATE LYASE"/>
    <property type="match status" value="1"/>
</dbReference>
<comment type="catalytic activity">
    <reaction evidence="4">
        <text>(S)-ureidoglycolate = urea + glyoxylate</text>
        <dbReference type="Rhea" id="RHEA:11304"/>
        <dbReference type="ChEBI" id="CHEBI:16199"/>
        <dbReference type="ChEBI" id="CHEBI:36655"/>
        <dbReference type="ChEBI" id="CHEBI:57296"/>
        <dbReference type="EC" id="4.3.2.3"/>
    </reaction>
</comment>
<comment type="subunit">
    <text evidence="1">Homodimer.</text>
</comment>
<reference evidence="5 6" key="1">
    <citation type="submission" date="2024-03" db="EMBL/GenBank/DDBJ databases">
        <title>High-quality draft genome sequencing of Tistrella sp. BH-R2-4.</title>
        <authorList>
            <person name="Dong C."/>
        </authorList>
    </citation>
    <scope>NUCLEOTIDE SEQUENCE [LARGE SCALE GENOMIC DNA]</scope>
    <source>
        <strain evidence="5 6">BH-R2-4</strain>
    </source>
</reference>
<comment type="caution">
    <text evidence="5">The sequence shown here is derived from an EMBL/GenBank/DDBJ whole genome shotgun (WGS) entry which is preliminary data.</text>
</comment>
<accession>A0ABU9YQF8</accession>
<gene>
    <name evidence="5" type="ORF">WG926_22250</name>
</gene>
<dbReference type="InterPro" id="IPR011051">
    <property type="entry name" value="RmlC_Cupin_sf"/>
</dbReference>
<dbReference type="SUPFAM" id="SSF51182">
    <property type="entry name" value="RmlC-like cupins"/>
    <property type="match status" value="1"/>
</dbReference>
<evidence type="ECO:0000313" key="5">
    <source>
        <dbReference type="EMBL" id="MEN2991050.1"/>
    </source>
</evidence>
<dbReference type="CDD" id="cd20298">
    <property type="entry name" value="cupin_UAH"/>
    <property type="match status" value="1"/>
</dbReference>
<proteinExistence type="predicted"/>
<dbReference type="PIRSF" id="PIRSF017306">
    <property type="entry name" value="Ureidogly_hydro"/>
    <property type="match status" value="1"/>
</dbReference>
<dbReference type="InterPro" id="IPR024060">
    <property type="entry name" value="Ureidoglycolate_lyase_dom_sf"/>
</dbReference>
<dbReference type="Gene3D" id="2.60.120.480">
    <property type="entry name" value="Ureidoglycolate hydrolase"/>
    <property type="match status" value="1"/>
</dbReference>
<dbReference type="Proteomes" id="UP001413721">
    <property type="component" value="Unassembled WGS sequence"/>
</dbReference>
<dbReference type="RefSeq" id="WP_345933612.1">
    <property type="nucleotide sequence ID" value="NZ_JBBKTV010000005.1"/>
</dbReference>
<dbReference type="Pfam" id="PF04115">
    <property type="entry name" value="Ureidogly_lyase"/>
    <property type="match status" value="1"/>
</dbReference>
<keyword evidence="6" id="KW-1185">Reference proteome</keyword>
<dbReference type="GO" id="GO:0016829">
    <property type="term" value="F:lyase activity"/>
    <property type="evidence" value="ECO:0007669"/>
    <property type="project" value="UniProtKB-KW"/>
</dbReference>
<name>A0ABU9YQF8_9PROT</name>